<dbReference type="SUPFAM" id="SSF55785">
    <property type="entry name" value="PYP-like sensor domain (PAS domain)"/>
    <property type="match status" value="3"/>
</dbReference>
<dbReference type="Pfam" id="PF08448">
    <property type="entry name" value="PAS_4"/>
    <property type="match status" value="1"/>
</dbReference>
<dbReference type="PROSITE" id="PS50112">
    <property type="entry name" value="PAS"/>
    <property type="match status" value="3"/>
</dbReference>
<dbReference type="Pfam" id="PF00512">
    <property type="entry name" value="HisKA"/>
    <property type="match status" value="1"/>
</dbReference>
<dbReference type="GO" id="GO:0005524">
    <property type="term" value="F:ATP binding"/>
    <property type="evidence" value="ECO:0007669"/>
    <property type="project" value="UniProtKB-KW"/>
</dbReference>
<feature type="domain" description="PAS" evidence="8">
    <location>
        <begin position="306"/>
        <end position="351"/>
    </location>
</feature>
<evidence type="ECO:0000256" key="3">
    <source>
        <dbReference type="ARBA" id="ARBA00022741"/>
    </source>
</evidence>
<accession>A0A7J3V121</accession>
<dbReference type="GO" id="GO:0000155">
    <property type="term" value="F:phosphorelay sensor kinase activity"/>
    <property type="evidence" value="ECO:0007669"/>
    <property type="project" value="InterPro"/>
</dbReference>
<dbReference type="Pfam" id="PF00989">
    <property type="entry name" value="PAS"/>
    <property type="match status" value="2"/>
</dbReference>
<feature type="domain" description="PAC" evidence="9">
    <location>
        <begin position="392"/>
        <end position="444"/>
    </location>
</feature>
<keyword evidence="4" id="KW-0418">Kinase</keyword>
<dbReference type="InterPro" id="IPR036890">
    <property type="entry name" value="HATPase_C_sf"/>
</dbReference>
<dbReference type="Gene3D" id="1.10.287.130">
    <property type="match status" value="1"/>
</dbReference>
<evidence type="ECO:0000259" key="9">
    <source>
        <dbReference type="PROSITE" id="PS50113"/>
    </source>
</evidence>
<dbReference type="SUPFAM" id="SSF55874">
    <property type="entry name" value="ATPase domain of HSP90 chaperone/DNA topoisomerase II/histidine kinase"/>
    <property type="match status" value="1"/>
</dbReference>
<dbReference type="PRINTS" id="PR00344">
    <property type="entry name" value="BCTRLSENSOR"/>
</dbReference>
<dbReference type="PANTHER" id="PTHR43065">
    <property type="entry name" value="SENSOR HISTIDINE KINASE"/>
    <property type="match status" value="1"/>
</dbReference>
<dbReference type="SMART" id="SM00387">
    <property type="entry name" value="HATPase_c"/>
    <property type="match status" value="1"/>
</dbReference>
<gene>
    <name evidence="10" type="ORF">ENL91_05190</name>
</gene>
<evidence type="ECO:0000259" key="7">
    <source>
        <dbReference type="PROSITE" id="PS50109"/>
    </source>
</evidence>
<dbReference type="SMART" id="SM00388">
    <property type="entry name" value="HisKA"/>
    <property type="match status" value="1"/>
</dbReference>
<keyword evidence="1" id="KW-0597">Phosphoprotein</keyword>
<feature type="domain" description="PAC" evidence="9">
    <location>
        <begin position="517"/>
        <end position="569"/>
    </location>
</feature>
<evidence type="ECO:0000256" key="6">
    <source>
        <dbReference type="ARBA" id="ARBA00023012"/>
    </source>
</evidence>
<comment type="caution">
    <text evidence="10">The sequence shown here is derived from an EMBL/GenBank/DDBJ whole genome shotgun (WGS) entry which is preliminary data.</text>
</comment>
<evidence type="ECO:0000256" key="2">
    <source>
        <dbReference type="ARBA" id="ARBA00022679"/>
    </source>
</evidence>
<dbReference type="CDD" id="cd00130">
    <property type="entry name" value="PAS"/>
    <property type="match status" value="3"/>
</dbReference>
<evidence type="ECO:0000259" key="8">
    <source>
        <dbReference type="PROSITE" id="PS50112"/>
    </source>
</evidence>
<dbReference type="InterPro" id="IPR013656">
    <property type="entry name" value="PAS_4"/>
</dbReference>
<dbReference type="AlphaFoldDB" id="A0A7J3V121"/>
<dbReference type="GO" id="GO:0006355">
    <property type="term" value="P:regulation of DNA-templated transcription"/>
    <property type="evidence" value="ECO:0007669"/>
    <property type="project" value="InterPro"/>
</dbReference>
<feature type="domain" description="PAS" evidence="8">
    <location>
        <begin position="445"/>
        <end position="515"/>
    </location>
</feature>
<dbReference type="NCBIfam" id="TIGR00229">
    <property type="entry name" value="sensory_box"/>
    <property type="match status" value="3"/>
</dbReference>
<dbReference type="SMART" id="SM00086">
    <property type="entry name" value="PAC"/>
    <property type="match status" value="3"/>
</dbReference>
<dbReference type="InterPro" id="IPR036097">
    <property type="entry name" value="HisK_dim/P_sf"/>
</dbReference>
<dbReference type="PROSITE" id="PS50113">
    <property type="entry name" value="PAC"/>
    <property type="match status" value="3"/>
</dbReference>
<dbReference type="InterPro" id="IPR003661">
    <property type="entry name" value="HisK_dim/P_dom"/>
</dbReference>
<dbReference type="InterPro" id="IPR004358">
    <property type="entry name" value="Sig_transdc_His_kin-like_C"/>
</dbReference>
<dbReference type="CDD" id="cd00082">
    <property type="entry name" value="HisKA"/>
    <property type="match status" value="1"/>
</dbReference>
<dbReference type="InterPro" id="IPR003594">
    <property type="entry name" value="HATPase_dom"/>
</dbReference>
<dbReference type="CDD" id="cd00075">
    <property type="entry name" value="HATPase"/>
    <property type="match status" value="1"/>
</dbReference>
<dbReference type="InterPro" id="IPR000014">
    <property type="entry name" value="PAS"/>
</dbReference>
<keyword evidence="5" id="KW-0067">ATP-binding</keyword>
<dbReference type="PANTHER" id="PTHR43065:SF10">
    <property type="entry name" value="PEROXIDE STRESS-ACTIVATED HISTIDINE KINASE MAK3"/>
    <property type="match status" value="1"/>
</dbReference>
<dbReference type="EMBL" id="DRVT01000056">
    <property type="protein sequence ID" value="HHI49549.1"/>
    <property type="molecule type" value="Genomic_DNA"/>
</dbReference>
<dbReference type="InterPro" id="IPR001610">
    <property type="entry name" value="PAC"/>
</dbReference>
<dbReference type="InterPro" id="IPR013767">
    <property type="entry name" value="PAS_fold"/>
</dbReference>
<evidence type="ECO:0000256" key="5">
    <source>
        <dbReference type="ARBA" id="ARBA00022840"/>
    </source>
</evidence>
<evidence type="ECO:0000256" key="4">
    <source>
        <dbReference type="ARBA" id="ARBA00022777"/>
    </source>
</evidence>
<name>A0A7J3V121_9CREN</name>
<reference evidence="10" key="1">
    <citation type="journal article" date="2020" name="mSystems">
        <title>Genome- and Community-Level Interaction Insights into Carbon Utilization and Element Cycling Functions of Hydrothermarchaeota in Hydrothermal Sediment.</title>
        <authorList>
            <person name="Zhou Z."/>
            <person name="Liu Y."/>
            <person name="Xu W."/>
            <person name="Pan J."/>
            <person name="Luo Z.H."/>
            <person name="Li M."/>
        </authorList>
    </citation>
    <scope>NUCLEOTIDE SEQUENCE [LARGE SCALE GENOMIC DNA]</scope>
    <source>
        <strain evidence="10">SpSt-1038</strain>
    </source>
</reference>
<sequence>MLLFQPPGDPSKAIRLFSLAASVTEKIHNAGTVAEIFQKVGDEFSKSGECFALTYSKSSKALRLESKSRHPILDYVEVANEVLLSGLSGGISKAIFEGTTQIMALIEALRELDGSIRSGSEKATEVEGCGVVVAPLRKGSEVLGLLIVGGEGLPQESKVAVEQISRAASMRLELLIELSKEEKAALDQKARLLRKLMDSVPGAVFFKNKDMLFEDCNHEFEIVVGLPKESIIGKTVEEVLPESARFIKQKDEELLQMGGIQSYELEIKTGIGSKTFFVQKSVVLDPDGKIQGLVGVMVDISELKKIARFMTAIIDSIPDPVFVVDKNRRVIEWNRAIEDLTGIPKDSIVGKGEYEYAVPFYGERRPLLLDLLFESDARYARLYTRFERTNARAVAEGYINSKRGRRYVIGHASLIYDSAGNLLGGVETFKDITDHKELEEALRQSEGRYRAIVDDLTEAIVRFKPDGEITFVNRAFEQMMGIPKDSIVGMNVLDLMSEEERKEVVALLDKANENPVAKFMTKEAKPDGSMLWIMWIGRAIFDSVGRIVEFQAAGQDITAFKRIEDELKNLVEERTRKLQEAERLATIGQIAASVGHDLRAPLQSIMNNAYLLGISASDPSLPEKSSAEILELQKKIERQVQYMSGIIGDIRDFSRKLVLDKRPVPVQTLVQEALSMVSLPQNVILSLNLDIRDPVSVDQGMFTRVLVNLITNAIESMPKGGNLEINARDLGEWVAIEVKDTGVGIPKEHLDKLFTPLFTTKSKGSGLGLAICKRIVEAHGGKIRVESQVGEGSSFIIELHKPAKPSKSGIEQKD</sequence>
<feature type="domain" description="Histidine kinase" evidence="7">
    <location>
        <begin position="593"/>
        <end position="803"/>
    </location>
</feature>
<evidence type="ECO:0000256" key="1">
    <source>
        <dbReference type="ARBA" id="ARBA00022553"/>
    </source>
</evidence>
<dbReference type="Gene3D" id="3.30.450.20">
    <property type="entry name" value="PAS domain"/>
    <property type="match status" value="3"/>
</dbReference>
<proteinExistence type="predicted"/>
<protein>
    <submittedName>
        <fullName evidence="10">PAS domain S-box protein</fullName>
    </submittedName>
</protein>
<dbReference type="Gene3D" id="3.30.565.10">
    <property type="entry name" value="Histidine kinase-like ATPase, C-terminal domain"/>
    <property type="match status" value="1"/>
</dbReference>
<feature type="domain" description="PAC" evidence="9">
    <location>
        <begin position="261"/>
        <end position="312"/>
    </location>
</feature>
<keyword evidence="6" id="KW-0902">Two-component regulatory system</keyword>
<evidence type="ECO:0000313" key="10">
    <source>
        <dbReference type="EMBL" id="HHI49549.1"/>
    </source>
</evidence>
<dbReference type="SUPFAM" id="SSF47384">
    <property type="entry name" value="Homodimeric domain of signal transducing histidine kinase"/>
    <property type="match status" value="1"/>
</dbReference>
<keyword evidence="3" id="KW-0547">Nucleotide-binding</keyword>
<organism evidence="10">
    <name type="scientific">Candidatus Methanosuratincola petrocarbonis</name>
    <name type="common">ex Vanwonterghem et al. 2016</name>
    <dbReference type="NCBI Taxonomy" id="1867261"/>
    <lineage>
        <taxon>Archaea</taxon>
        <taxon>Thermoproteota</taxon>
        <taxon>Methanosuratincolia</taxon>
        <taxon>Candidatus Methanomethylicales</taxon>
        <taxon>Candidatus Methanomethylicaceae</taxon>
        <taxon>Candidatus Methanosuratincola (ex Vanwonterghem et al. 2016)</taxon>
    </lineage>
</organism>
<dbReference type="InterPro" id="IPR005467">
    <property type="entry name" value="His_kinase_dom"/>
</dbReference>
<dbReference type="PROSITE" id="PS50109">
    <property type="entry name" value="HIS_KIN"/>
    <property type="match status" value="1"/>
</dbReference>
<dbReference type="Pfam" id="PF02518">
    <property type="entry name" value="HATPase_c"/>
    <property type="match status" value="1"/>
</dbReference>
<feature type="domain" description="PAS" evidence="8">
    <location>
        <begin position="189"/>
        <end position="258"/>
    </location>
</feature>
<dbReference type="SMART" id="SM00091">
    <property type="entry name" value="PAS"/>
    <property type="match status" value="3"/>
</dbReference>
<dbReference type="InterPro" id="IPR000700">
    <property type="entry name" value="PAS-assoc_C"/>
</dbReference>
<keyword evidence="2" id="KW-0808">Transferase</keyword>
<dbReference type="InterPro" id="IPR035965">
    <property type="entry name" value="PAS-like_dom_sf"/>
</dbReference>